<dbReference type="UniPathway" id="UPA00244">
    <property type="reaction ID" value="UER00313"/>
</dbReference>
<evidence type="ECO:0000256" key="5">
    <source>
        <dbReference type="NCBIfam" id="TIGR00559"/>
    </source>
</evidence>
<dbReference type="InterPro" id="IPR004569">
    <property type="entry name" value="PyrdxlP_synth_PdxJ"/>
</dbReference>
<dbReference type="InterPro" id="IPR013785">
    <property type="entry name" value="Aldolase_TIM"/>
</dbReference>
<feature type="binding site" evidence="4">
    <location>
        <begin position="233"/>
        <end position="234"/>
    </location>
    <ligand>
        <name>3-amino-2-oxopropyl phosphate</name>
        <dbReference type="ChEBI" id="CHEBI:57279"/>
    </ligand>
</feature>
<keyword evidence="7" id="KW-1185">Reference proteome</keyword>
<feature type="binding site" evidence="4">
    <location>
        <position position="12"/>
    </location>
    <ligand>
        <name>3-amino-2-oxopropyl phosphate</name>
        <dbReference type="ChEBI" id="CHEBI:57279"/>
    </ligand>
</feature>
<dbReference type="PANTHER" id="PTHR30456:SF0">
    <property type="entry name" value="PYRIDOXINE 5'-PHOSPHATE SYNTHASE"/>
    <property type="match status" value="1"/>
</dbReference>
<dbReference type="Pfam" id="PF03740">
    <property type="entry name" value="PdxJ"/>
    <property type="match status" value="1"/>
</dbReference>
<dbReference type="PANTHER" id="PTHR30456">
    <property type="entry name" value="PYRIDOXINE 5'-PHOSPHATE SYNTHASE"/>
    <property type="match status" value="1"/>
</dbReference>
<dbReference type="Proteomes" id="UP000672602">
    <property type="component" value="Unassembled WGS sequence"/>
</dbReference>
<comment type="similarity">
    <text evidence="4">Belongs to the PNP synthase family.</text>
</comment>
<evidence type="ECO:0000313" key="7">
    <source>
        <dbReference type="Proteomes" id="UP000672602"/>
    </source>
</evidence>
<dbReference type="GO" id="GO:0005829">
    <property type="term" value="C:cytosol"/>
    <property type="evidence" value="ECO:0007669"/>
    <property type="project" value="TreeGrafter"/>
</dbReference>
<comment type="catalytic activity">
    <reaction evidence="4">
        <text>3-amino-2-oxopropyl phosphate + 1-deoxy-D-xylulose 5-phosphate = pyridoxine 5'-phosphate + phosphate + 2 H2O + H(+)</text>
        <dbReference type="Rhea" id="RHEA:15265"/>
        <dbReference type="ChEBI" id="CHEBI:15377"/>
        <dbReference type="ChEBI" id="CHEBI:15378"/>
        <dbReference type="ChEBI" id="CHEBI:43474"/>
        <dbReference type="ChEBI" id="CHEBI:57279"/>
        <dbReference type="ChEBI" id="CHEBI:57792"/>
        <dbReference type="ChEBI" id="CHEBI:58589"/>
        <dbReference type="EC" id="2.6.99.2"/>
    </reaction>
</comment>
<dbReference type="InterPro" id="IPR036130">
    <property type="entry name" value="Pyridoxine-5'_phos_synth"/>
</dbReference>
<gene>
    <name evidence="4" type="primary">pdxJ</name>
    <name evidence="6" type="ORF">KAJ83_12560</name>
</gene>
<evidence type="ECO:0000313" key="6">
    <source>
        <dbReference type="EMBL" id="MBP5857843.1"/>
    </source>
</evidence>
<feature type="binding site" evidence="4">
    <location>
        <position position="55"/>
    </location>
    <ligand>
        <name>1-deoxy-D-xylulose 5-phosphate</name>
        <dbReference type="ChEBI" id="CHEBI:57792"/>
    </ligand>
</feature>
<feature type="binding site" evidence="4">
    <location>
        <position position="50"/>
    </location>
    <ligand>
        <name>1-deoxy-D-xylulose 5-phosphate</name>
        <dbReference type="ChEBI" id="CHEBI:57792"/>
    </ligand>
</feature>
<comment type="function">
    <text evidence="4">Catalyzes the complicated ring closure reaction between the two acyclic compounds 1-deoxy-D-xylulose-5-phosphate (DXP) and 3-amino-2-oxopropyl phosphate (1-amino-acetone-3-phosphate or AAP) to form pyridoxine 5'-phosphate (PNP) and inorganic phosphate.</text>
</comment>
<accession>A0A8J7SJM1</accession>
<keyword evidence="2 4" id="KW-0808">Transferase</keyword>
<dbReference type="EC" id="2.6.99.2" evidence="4 5"/>
<dbReference type="GO" id="GO:0008615">
    <property type="term" value="P:pyridoxine biosynthetic process"/>
    <property type="evidence" value="ECO:0007669"/>
    <property type="project" value="UniProtKB-UniRule"/>
</dbReference>
<feature type="active site" description="Proton acceptor" evidence="4">
    <location>
        <position position="48"/>
    </location>
</feature>
<comment type="caution">
    <text evidence="6">The sequence shown here is derived from an EMBL/GenBank/DDBJ whole genome shotgun (WGS) entry which is preliminary data.</text>
</comment>
<dbReference type="EMBL" id="JAGMWN010000005">
    <property type="protein sequence ID" value="MBP5857843.1"/>
    <property type="molecule type" value="Genomic_DNA"/>
</dbReference>
<evidence type="ECO:0000256" key="4">
    <source>
        <dbReference type="HAMAP-Rule" id="MF_00279"/>
    </source>
</evidence>
<dbReference type="Gene3D" id="3.20.20.70">
    <property type="entry name" value="Aldolase class I"/>
    <property type="match status" value="1"/>
</dbReference>
<feature type="site" description="Transition state stabilizer" evidence="4">
    <location>
        <position position="170"/>
    </location>
</feature>
<dbReference type="RefSeq" id="WP_210682416.1">
    <property type="nucleotide sequence ID" value="NZ_JAGMWN010000005.1"/>
</dbReference>
<feature type="binding site" evidence="4">
    <location>
        <position position="211"/>
    </location>
    <ligand>
        <name>3-amino-2-oxopropyl phosphate</name>
        <dbReference type="ChEBI" id="CHEBI:57279"/>
    </ligand>
</feature>
<dbReference type="GO" id="GO:0033856">
    <property type="term" value="F:pyridoxine 5'-phosphate synthase activity"/>
    <property type="evidence" value="ECO:0007669"/>
    <property type="project" value="UniProtKB-UniRule"/>
</dbReference>
<feature type="binding site" evidence="4">
    <location>
        <position position="113"/>
    </location>
    <ligand>
        <name>1-deoxy-D-xylulose 5-phosphate</name>
        <dbReference type="ChEBI" id="CHEBI:57792"/>
    </ligand>
</feature>
<comment type="caution">
    <text evidence="4">Lacks conserved residue(s) required for the propagation of feature annotation.</text>
</comment>
<evidence type="ECO:0000256" key="2">
    <source>
        <dbReference type="ARBA" id="ARBA00022679"/>
    </source>
</evidence>
<dbReference type="HAMAP" id="MF_00279">
    <property type="entry name" value="PdxJ"/>
    <property type="match status" value="1"/>
</dbReference>
<feature type="active site" description="Proton acceptor" evidence="4">
    <location>
        <position position="83"/>
    </location>
</feature>
<comment type="subunit">
    <text evidence="4">Homooctamer; tetramer of dimers.</text>
</comment>
<feature type="binding site" evidence="4">
    <location>
        <position position="23"/>
    </location>
    <ligand>
        <name>3-amino-2-oxopropyl phosphate</name>
        <dbReference type="ChEBI" id="CHEBI:57279"/>
    </ligand>
</feature>
<sequence length="267" mass="28643">MSAYGTTKLSVNLNKVALLRNQRDVGYPDPVAAGRTVLKAGAHGLTVHPRPDERHIRRADVHAIAEMMAVEGWRRRGIELNIEGNPFDSYMDLVAAVRPDQATLVPDGPTAATSDNGWDVLAESDRLADRIAALHELGARVSLFMNAEKDGARAEAVMAKAAGIGADRIELYTGPYAQAFATEARQAVLEDYVRTAEAAVKAGLLINAGHDLTTENLGPLHNALPRLDEVSIGHAFTADALWMGLEGAVRAYLDALGARPSRSRHVA</sequence>
<dbReference type="NCBIfam" id="NF003626">
    <property type="entry name" value="PRK05265.1-4"/>
    <property type="match status" value="1"/>
</dbReference>
<protein>
    <recommendedName>
        <fullName evidence="4 5">Pyridoxine 5'-phosphate synthase</fullName>
        <shortName evidence="4">PNP synthase</shortName>
        <ecNumber evidence="4 5">2.6.99.2</ecNumber>
    </recommendedName>
</protein>
<dbReference type="SUPFAM" id="SSF63892">
    <property type="entry name" value="Pyridoxine 5'-phosphate synthase"/>
    <property type="match status" value="1"/>
</dbReference>
<proteinExistence type="inferred from homology"/>
<organism evidence="6 7">
    <name type="scientific">Marivibrio halodurans</name>
    <dbReference type="NCBI Taxonomy" id="2039722"/>
    <lineage>
        <taxon>Bacteria</taxon>
        <taxon>Pseudomonadati</taxon>
        <taxon>Pseudomonadota</taxon>
        <taxon>Alphaproteobacteria</taxon>
        <taxon>Rhodospirillales</taxon>
        <taxon>Rhodospirillaceae</taxon>
        <taxon>Marivibrio</taxon>
    </lineage>
</organism>
<evidence type="ECO:0000256" key="3">
    <source>
        <dbReference type="ARBA" id="ARBA00023096"/>
    </source>
</evidence>
<keyword evidence="3 4" id="KW-0664">Pyridoxine biosynthesis</keyword>
<dbReference type="AlphaFoldDB" id="A0A8J7SJM1"/>
<comment type="subcellular location">
    <subcellularLocation>
        <location evidence="4">Cytoplasm</location>
    </subcellularLocation>
</comment>
<evidence type="ECO:0000256" key="1">
    <source>
        <dbReference type="ARBA" id="ARBA00022490"/>
    </source>
</evidence>
<keyword evidence="1 4" id="KW-0963">Cytoplasm</keyword>
<name>A0A8J7SJM1_9PROT</name>
<dbReference type="NCBIfam" id="TIGR00559">
    <property type="entry name" value="pdxJ"/>
    <property type="match status" value="1"/>
</dbReference>
<reference evidence="6" key="1">
    <citation type="submission" date="2021-04" db="EMBL/GenBank/DDBJ databases">
        <authorList>
            <person name="Zhang D.-C."/>
        </authorList>
    </citation>
    <scope>NUCLEOTIDE SEQUENCE</scope>
    <source>
        <strain evidence="6">CGMCC 1.15697</strain>
    </source>
</reference>
<feature type="active site" description="Proton donor" evidence="4">
    <location>
        <position position="210"/>
    </location>
</feature>
<comment type="pathway">
    <text evidence="4">Cofactor biosynthesis; pyridoxine 5'-phosphate biosynthesis; pyridoxine 5'-phosphate from D-erythrose 4-phosphate: step 5/5.</text>
</comment>